<reference evidence="3" key="1">
    <citation type="submission" date="2016-09" db="EMBL/GenBank/DDBJ databases">
        <authorList>
            <person name="Gulvik C.A."/>
        </authorList>
    </citation>
    <scope>NUCLEOTIDE SEQUENCE [LARGE SCALE GENOMIC DNA]</scope>
    <source>
        <strain evidence="3">LMG 8895</strain>
    </source>
</reference>
<dbReference type="Proteomes" id="UP000095094">
    <property type="component" value="Unassembled WGS sequence"/>
</dbReference>
<protein>
    <recommendedName>
        <fullName evidence="1">NAD(P)-binding domain-containing protein</fullName>
    </recommendedName>
</protein>
<comment type="caution">
    <text evidence="2">The sequence shown here is derived from an EMBL/GenBank/DDBJ whole genome shotgun (WGS) entry which is preliminary data.</text>
</comment>
<evidence type="ECO:0000313" key="2">
    <source>
        <dbReference type="EMBL" id="OEG10555.1"/>
    </source>
</evidence>
<accession>A0A1E5GD94</accession>
<dbReference type="Pfam" id="PF13460">
    <property type="entry name" value="NAD_binding_10"/>
    <property type="match status" value="1"/>
</dbReference>
<name>A0A1E5GD94_9ENTE</name>
<dbReference type="InterPro" id="IPR036291">
    <property type="entry name" value="NAD(P)-bd_dom_sf"/>
</dbReference>
<dbReference type="PANTHER" id="PTHR43355">
    <property type="entry name" value="FLAVIN REDUCTASE (NADPH)"/>
    <property type="match status" value="1"/>
</dbReference>
<dbReference type="OrthoDB" id="9785372at2"/>
<dbReference type="EMBL" id="MIJY01000043">
    <property type="protein sequence ID" value="OEG10555.1"/>
    <property type="molecule type" value="Genomic_DNA"/>
</dbReference>
<evidence type="ECO:0000313" key="3">
    <source>
        <dbReference type="Proteomes" id="UP000095094"/>
    </source>
</evidence>
<gene>
    <name evidence="2" type="ORF">BCR25_08780</name>
</gene>
<evidence type="ECO:0000259" key="1">
    <source>
        <dbReference type="Pfam" id="PF13460"/>
    </source>
</evidence>
<dbReference type="PANTHER" id="PTHR43355:SF2">
    <property type="entry name" value="FLAVIN REDUCTASE (NADPH)"/>
    <property type="match status" value="1"/>
</dbReference>
<keyword evidence="3" id="KW-1185">Reference proteome</keyword>
<dbReference type="InterPro" id="IPR051606">
    <property type="entry name" value="Polyketide_Oxido-like"/>
</dbReference>
<proteinExistence type="predicted"/>
<dbReference type="Gene3D" id="3.40.50.720">
    <property type="entry name" value="NAD(P)-binding Rossmann-like Domain"/>
    <property type="match status" value="1"/>
</dbReference>
<organism evidence="2 3">
    <name type="scientific">Enterococcus termitis</name>
    <dbReference type="NCBI Taxonomy" id="332950"/>
    <lineage>
        <taxon>Bacteria</taxon>
        <taxon>Bacillati</taxon>
        <taxon>Bacillota</taxon>
        <taxon>Bacilli</taxon>
        <taxon>Lactobacillales</taxon>
        <taxon>Enterococcaceae</taxon>
        <taxon>Enterococcus</taxon>
    </lineage>
</organism>
<sequence length="207" mass="22137">MKVAILGASGKAGSAILAEAKKRGLEVTAIVRDKTKITDGTPVIEKDVYQLTTEDIQDFDVLVSALGFWGDTSEFTGSTNHLIDILTGQKTRLLVVGGAGSLYVNPEHTLRLSETPDFPEAYKAVAAGMGKGLELLKEAKNIHWTYISPAAEFDAEGAVTGAYVAAGEELETDAAGNSYISYGDYAIAMVDEIQNNAHPDQRFSVHQ</sequence>
<dbReference type="RefSeq" id="WP_069664336.1">
    <property type="nucleotide sequence ID" value="NZ_JBHUJJ010000001.1"/>
</dbReference>
<dbReference type="PATRIC" id="fig|332950.4.peg.3960"/>
<dbReference type="CDD" id="cd05244">
    <property type="entry name" value="BVR-B_like_SDR_a"/>
    <property type="match status" value="1"/>
</dbReference>
<dbReference type="AlphaFoldDB" id="A0A1E5GD94"/>
<dbReference type="SUPFAM" id="SSF51735">
    <property type="entry name" value="NAD(P)-binding Rossmann-fold domains"/>
    <property type="match status" value="1"/>
</dbReference>
<feature type="domain" description="NAD(P)-binding" evidence="1">
    <location>
        <begin position="7"/>
        <end position="194"/>
    </location>
</feature>
<dbReference type="GO" id="GO:0016646">
    <property type="term" value="F:oxidoreductase activity, acting on the CH-NH group of donors, NAD or NADP as acceptor"/>
    <property type="evidence" value="ECO:0007669"/>
    <property type="project" value="TreeGrafter"/>
</dbReference>
<dbReference type="InterPro" id="IPR016040">
    <property type="entry name" value="NAD(P)-bd_dom"/>
</dbReference>